<name>A0A443S3V2_9ACAR</name>
<evidence type="ECO:0000313" key="5">
    <source>
        <dbReference type="EMBL" id="RWS22209.1"/>
    </source>
</evidence>
<evidence type="ECO:0000256" key="2">
    <source>
        <dbReference type="ARBA" id="ARBA00022989"/>
    </source>
</evidence>
<evidence type="ECO:0000256" key="4">
    <source>
        <dbReference type="SAM" id="Phobius"/>
    </source>
</evidence>
<dbReference type="PANTHER" id="PTHR23121">
    <property type="entry name" value="SODIUM-DEPENDENT GLUCOSE TRANSPORTER 1"/>
    <property type="match status" value="1"/>
</dbReference>
<dbReference type="InterPro" id="IPR036259">
    <property type="entry name" value="MFS_trans_sf"/>
</dbReference>
<keyword evidence="6" id="KW-1185">Reference proteome</keyword>
<sequence length="154" mass="17265">MEEYSRNLKRVATMLMFTSFGTTLIDFKEITNTTLDKMSFSLSFRFAGCCIGALLRALTLILGQLTKLWSVFFVQFLMGVASGAVEVICVAQIYQLWSDKGGPFMQATMFGWNLAGICSPLLFEPFLSPTKTNELPNSKIQVHLQMLVKLLTSR</sequence>
<feature type="transmembrane region" description="Helical" evidence="4">
    <location>
        <begin position="68"/>
        <end position="91"/>
    </location>
</feature>
<dbReference type="Proteomes" id="UP000288716">
    <property type="component" value="Unassembled WGS sequence"/>
</dbReference>
<proteinExistence type="predicted"/>
<accession>A0A443S3V2</accession>
<dbReference type="PANTHER" id="PTHR23121:SF9">
    <property type="entry name" value="SODIUM-DEPENDENT GLUCOSE TRANSPORTER 1"/>
    <property type="match status" value="1"/>
</dbReference>
<feature type="transmembrane region" description="Helical" evidence="4">
    <location>
        <begin position="42"/>
        <end position="62"/>
    </location>
</feature>
<comment type="caution">
    <text evidence="5">The sequence shown here is derived from an EMBL/GenBank/DDBJ whole genome shotgun (WGS) entry which is preliminary data.</text>
</comment>
<keyword evidence="2 4" id="KW-1133">Transmembrane helix</keyword>
<evidence type="ECO:0000256" key="1">
    <source>
        <dbReference type="ARBA" id="ARBA00022692"/>
    </source>
</evidence>
<protein>
    <submittedName>
        <fullName evidence="5">Sodium-dependent glucose transporter 1A-like protein</fullName>
    </submittedName>
</protein>
<dbReference type="OrthoDB" id="6512734at2759"/>
<dbReference type="VEuPathDB" id="VectorBase:LDEU009831"/>
<keyword evidence="5" id="KW-0813">Transport</keyword>
<evidence type="ECO:0000256" key="3">
    <source>
        <dbReference type="ARBA" id="ARBA00023136"/>
    </source>
</evidence>
<organism evidence="5 6">
    <name type="scientific">Leptotrombidium deliense</name>
    <dbReference type="NCBI Taxonomy" id="299467"/>
    <lineage>
        <taxon>Eukaryota</taxon>
        <taxon>Metazoa</taxon>
        <taxon>Ecdysozoa</taxon>
        <taxon>Arthropoda</taxon>
        <taxon>Chelicerata</taxon>
        <taxon>Arachnida</taxon>
        <taxon>Acari</taxon>
        <taxon>Acariformes</taxon>
        <taxon>Trombidiformes</taxon>
        <taxon>Prostigmata</taxon>
        <taxon>Anystina</taxon>
        <taxon>Parasitengona</taxon>
        <taxon>Trombiculoidea</taxon>
        <taxon>Trombiculidae</taxon>
        <taxon>Leptotrombidium</taxon>
    </lineage>
</organism>
<keyword evidence="1 4" id="KW-0812">Transmembrane</keyword>
<reference evidence="5 6" key="1">
    <citation type="journal article" date="2018" name="Gigascience">
        <title>Genomes of trombidid mites reveal novel predicted allergens and laterally-transferred genes associated with secondary metabolism.</title>
        <authorList>
            <person name="Dong X."/>
            <person name="Chaisiri K."/>
            <person name="Xia D."/>
            <person name="Armstrong S.D."/>
            <person name="Fang Y."/>
            <person name="Donnelly M.J."/>
            <person name="Kadowaki T."/>
            <person name="McGarry J.W."/>
            <person name="Darby A.C."/>
            <person name="Makepeace B.L."/>
        </authorList>
    </citation>
    <scope>NUCLEOTIDE SEQUENCE [LARGE SCALE GENOMIC DNA]</scope>
    <source>
        <strain evidence="5">UoL-UT</strain>
    </source>
</reference>
<evidence type="ECO:0000313" key="6">
    <source>
        <dbReference type="Proteomes" id="UP000288716"/>
    </source>
</evidence>
<gene>
    <name evidence="5" type="ORF">B4U80_14056</name>
</gene>
<keyword evidence="5" id="KW-0762">Sugar transport</keyword>
<dbReference type="SUPFAM" id="SSF103473">
    <property type="entry name" value="MFS general substrate transporter"/>
    <property type="match status" value="1"/>
</dbReference>
<dbReference type="EMBL" id="NCKV01009467">
    <property type="protein sequence ID" value="RWS22209.1"/>
    <property type="molecule type" value="Genomic_DNA"/>
</dbReference>
<keyword evidence="3 4" id="KW-0472">Membrane</keyword>
<dbReference type="AlphaFoldDB" id="A0A443S3V2"/>